<dbReference type="PROSITE" id="PS51318">
    <property type="entry name" value="TAT"/>
    <property type="match status" value="1"/>
</dbReference>
<dbReference type="InterPro" id="IPR006059">
    <property type="entry name" value="SBP"/>
</dbReference>
<gene>
    <name evidence="5" type="ORF">GGR16_003314</name>
</gene>
<keyword evidence="6" id="KW-1185">Reference proteome</keyword>
<proteinExistence type="inferred from homology"/>
<dbReference type="Pfam" id="PF10518">
    <property type="entry name" value="TAT_signal"/>
    <property type="match status" value="1"/>
</dbReference>
<dbReference type="Proteomes" id="UP000577362">
    <property type="component" value="Unassembled WGS sequence"/>
</dbReference>
<comment type="similarity">
    <text evidence="2">Belongs to the bacterial solute-binding protein 1 family.</text>
</comment>
<dbReference type="InterPro" id="IPR006311">
    <property type="entry name" value="TAT_signal"/>
</dbReference>
<comment type="subcellular location">
    <subcellularLocation>
        <location evidence="1">Periplasm</location>
    </subcellularLocation>
</comment>
<dbReference type="AlphaFoldDB" id="A0A840C7E3"/>
<name>A0A840C7E3_9HYPH</name>
<reference evidence="5 6" key="1">
    <citation type="submission" date="2020-08" db="EMBL/GenBank/DDBJ databases">
        <title>Genomic Encyclopedia of Type Strains, Phase IV (KMG-IV): sequencing the most valuable type-strain genomes for metagenomic binning, comparative biology and taxonomic classification.</title>
        <authorList>
            <person name="Goeker M."/>
        </authorList>
    </citation>
    <scope>NUCLEOTIDE SEQUENCE [LARGE SCALE GENOMIC DNA]</scope>
    <source>
        <strain evidence="5 6">DSM 103737</strain>
    </source>
</reference>
<keyword evidence="4" id="KW-0732">Signal</keyword>
<keyword evidence="5" id="KW-0813">Transport</keyword>
<accession>A0A840C7E3</accession>
<dbReference type="EMBL" id="JACIEN010000004">
    <property type="protein sequence ID" value="MBB4018267.1"/>
    <property type="molecule type" value="Genomic_DNA"/>
</dbReference>
<dbReference type="SUPFAM" id="SSF53850">
    <property type="entry name" value="Periplasmic binding protein-like II"/>
    <property type="match status" value="1"/>
</dbReference>
<keyword evidence="3" id="KW-0574">Periplasm</keyword>
<dbReference type="InterPro" id="IPR019546">
    <property type="entry name" value="TAT_signal_bac_arc"/>
</dbReference>
<evidence type="ECO:0000256" key="4">
    <source>
        <dbReference type="SAM" id="SignalP"/>
    </source>
</evidence>
<feature type="signal peptide" evidence="4">
    <location>
        <begin position="1"/>
        <end position="26"/>
    </location>
</feature>
<dbReference type="Gene3D" id="3.40.190.10">
    <property type="entry name" value="Periplasmic binding protein-like II"/>
    <property type="match status" value="2"/>
</dbReference>
<dbReference type="Pfam" id="PF01547">
    <property type="entry name" value="SBP_bac_1"/>
    <property type="match status" value="1"/>
</dbReference>
<comment type="caution">
    <text evidence="5">The sequence shown here is derived from an EMBL/GenBank/DDBJ whole genome shotgun (WGS) entry which is preliminary data.</text>
</comment>
<dbReference type="PANTHER" id="PTHR43649:SF11">
    <property type="entry name" value="ABC TRANSPORTER SUBSTRATE-BINDING PROTEIN YESO-RELATED"/>
    <property type="match status" value="1"/>
</dbReference>
<organism evidence="5 6">
    <name type="scientific">Chelatococcus caeni</name>
    <dbReference type="NCBI Taxonomy" id="1348468"/>
    <lineage>
        <taxon>Bacteria</taxon>
        <taxon>Pseudomonadati</taxon>
        <taxon>Pseudomonadota</taxon>
        <taxon>Alphaproteobacteria</taxon>
        <taxon>Hyphomicrobiales</taxon>
        <taxon>Chelatococcaceae</taxon>
        <taxon>Chelatococcus</taxon>
    </lineage>
</organism>
<evidence type="ECO:0000313" key="6">
    <source>
        <dbReference type="Proteomes" id="UP000577362"/>
    </source>
</evidence>
<evidence type="ECO:0000256" key="1">
    <source>
        <dbReference type="ARBA" id="ARBA00004418"/>
    </source>
</evidence>
<keyword evidence="5" id="KW-0762">Sugar transport</keyword>
<evidence type="ECO:0000313" key="5">
    <source>
        <dbReference type="EMBL" id="MBB4018267.1"/>
    </source>
</evidence>
<dbReference type="InterPro" id="IPR050490">
    <property type="entry name" value="Bact_solute-bd_prot1"/>
</dbReference>
<feature type="chain" id="PRO_5032532582" evidence="4">
    <location>
        <begin position="27"/>
        <end position="434"/>
    </location>
</feature>
<evidence type="ECO:0000256" key="2">
    <source>
        <dbReference type="ARBA" id="ARBA00008520"/>
    </source>
</evidence>
<protein>
    <submittedName>
        <fullName evidence="5">Multiple sugar transport system substrate-binding protein</fullName>
    </submittedName>
</protein>
<evidence type="ECO:0000256" key="3">
    <source>
        <dbReference type="ARBA" id="ARBA00022764"/>
    </source>
</evidence>
<dbReference type="GO" id="GO:0042597">
    <property type="term" value="C:periplasmic space"/>
    <property type="evidence" value="ECO:0007669"/>
    <property type="project" value="UniProtKB-SubCell"/>
</dbReference>
<sequence length="434" mass="47488">MMRLDRRSFLKSSLAAGAATALPALAGGPAQAQQTVRLRATWWGSQDRAQRTLAVAELFSKTHPGISVIGEPVGGDAYWPKLATQMAGRNIPDVFQLEPNTLPDYSGRGACLDLTKFLPKPLDIEGFGQRMVDLGRVYDNLYGVALGLNSFSMFYDTAMFEKAGLPAPTPDTTWDDYARLVTELNKAVGRPGEYWASPDGSRYHYVFQVWLGQRGKTTFSEDGGIGFTVDDIKEFYTYWQGLREKKVIVPADVASVDDNSIQNNCLALGKSAIGFTYSNQLVGYQLLIKNKLGIAMVPQAGNGAPSGHFYRPALIWSIGASCKNPEAAAEFISFFVNDVEAGKILGVERGVPMSPKVREAILPNLNPTEQATVAYVNMLEDRVMDYPPPAPIGANEYDRNVFRPVADQLAYGKLTVAEAAEKLVEDAKAVLRKR</sequence>
<dbReference type="PANTHER" id="PTHR43649">
    <property type="entry name" value="ARABINOSE-BINDING PROTEIN-RELATED"/>
    <property type="match status" value="1"/>
</dbReference>